<dbReference type="EMBL" id="UYWY01021512">
    <property type="protein sequence ID" value="VDM44319.1"/>
    <property type="molecule type" value="Genomic_DNA"/>
</dbReference>
<reference evidence="2 4" key="1">
    <citation type="submission" date="2014-11" db="EMBL/GenBank/DDBJ databases">
        <title>Genetic blueprint of the zoonotic pathogen Toxocara canis.</title>
        <authorList>
            <person name="Zhu X.-Q."/>
            <person name="Korhonen P.K."/>
            <person name="Cai H."/>
            <person name="Young N.D."/>
            <person name="Nejsum P."/>
            <person name="von Samson-Himmelstjerna G."/>
            <person name="Boag P.R."/>
            <person name="Tan P."/>
            <person name="Li Q."/>
            <person name="Min J."/>
            <person name="Yang Y."/>
            <person name="Wang X."/>
            <person name="Fang X."/>
            <person name="Hall R.S."/>
            <person name="Hofmann A."/>
            <person name="Sternberg P.W."/>
            <person name="Jex A.R."/>
            <person name="Gasser R.B."/>
        </authorList>
    </citation>
    <scope>NUCLEOTIDE SEQUENCE [LARGE SCALE GENOMIC DNA]</scope>
    <source>
        <strain evidence="2">PN_DK_2014</strain>
    </source>
</reference>
<keyword evidence="1" id="KW-0732">Signal</keyword>
<keyword evidence="4" id="KW-1185">Reference proteome</keyword>
<dbReference type="OMA" id="CTSPLNI"/>
<feature type="chain" id="PRO_5010412438" description="Protein sleepless" evidence="1">
    <location>
        <begin position="21"/>
        <end position="252"/>
    </location>
</feature>
<evidence type="ECO:0000313" key="2">
    <source>
        <dbReference type="EMBL" id="KHN74565.1"/>
    </source>
</evidence>
<name>A0A0B2V0F8_TOXCA</name>
<evidence type="ECO:0008006" key="5">
    <source>
        <dbReference type="Google" id="ProtNLM"/>
    </source>
</evidence>
<proteinExistence type="predicted"/>
<reference evidence="3" key="2">
    <citation type="submission" date="2018-11" db="EMBL/GenBank/DDBJ databases">
        <authorList>
            <consortium name="Pathogen Informatics"/>
        </authorList>
    </citation>
    <scope>NUCLEOTIDE SEQUENCE [LARGE SCALE GENOMIC DNA]</scope>
</reference>
<protein>
    <recommendedName>
        <fullName evidence="5">Protein sleepless</fullName>
    </recommendedName>
</protein>
<evidence type="ECO:0000313" key="3">
    <source>
        <dbReference type="EMBL" id="VDM44319.1"/>
    </source>
</evidence>
<sequence>MHVCRCFWTVSLLAYCYADAERWTEEDEARRIQQLKEAEQLEFQMEQQSQMNDHVREETSPRRSNAFSEKRTIYGARHIGRQFSERNREDIQPTTAAPNWCYHCASPLSTVTPSMRRAIETFLSLRRTAYPSDAVSVECTQPKNLSRLAKEECRHPHCQTLILTDHDAGTAFTIRGCAETFGAINEKMLDTRGDNTCQRLHETLDIQECICRYRKYCYAGAKRSFFSGSAQRLSSLQNYFALTLLIVLSFAL</sequence>
<gene>
    <name evidence="2" type="ORF">Tcan_08767</name>
    <name evidence="3" type="ORF">TCNE_LOCUS12998</name>
</gene>
<dbReference type="AlphaFoldDB" id="A0A0B2V0F8"/>
<dbReference type="OrthoDB" id="5853760at2759"/>
<organism evidence="2 4">
    <name type="scientific">Toxocara canis</name>
    <name type="common">Canine roundworm</name>
    <dbReference type="NCBI Taxonomy" id="6265"/>
    <lineage>
        <taxon>Eukaryota</taxon>
        <taxon>Metazoa</taxon>
        <taxon>Ecdysozoa</taxon>
        <taxon>Nematoda</taxon>
        <taxon>Chromadorea</taxon>
        <taxon>Rhabditida</taxon>
        <taxon>Spirurina</taxon>
        <taxon>Ascaridomorpha</taxon>
        <taxon>Ascaridoidea</taxon>
        <taxon>Toxocaridae</taxon>
        <taxon>Toxocara</taxon>
    </lineage>
</organism>
<dbReference type="EMBL" id="JPKZ01002896">
    <property type="protein sequence ID" value="KHN74565.1"/>
    <property type="molecule type" value="Genomic_DNA"/>
</dbReference>
<accession>A0A0B2V0F8</accession>
<evidence type="ECO:0000256" key="1">
    <source>
        <dbReference type="SAM" id="SignalP"/>
    </source>
</evidence>
<evidence type="ECO:0000313" key="4">
    <source>
        <dbReference type="Proteomes" id="UP000031036"/>
    </source>
</evidence>
<feature type="signal peptide" evidence="1">
    <location>
        <begin position="1"/>
        <end position="20"/>
    </location>
</feature>
<dbReference type="Proteomes" id="UP000031036">
    <property type="component" value="Unassembled WGS sequence"/>
</dbReference>